<feature type="region of interest" description="Disordered" evidence="8">
    <location>
        <begin position="1"/>
        <end position="23"/>
    </location>
</feature>
<keyword evidence="3" id="KW-0813">Transport</keyword>
<keyword evidence="11" id="KW-1185">Reference proteome</keyword>
<dbReference type="InterPro" id="IPR037294">
    <property type="entry name" value="ABC_BtuC-like"/>
</dbReference>
<feature type="transmembrane region" description="Helical" evidence="9">
    <location>
        <begin position="277"/>
        <end position="305"/>
    </location>
</feature>
<feature type="transmembrane region" description="Helical" evidence="9">
    <location>
        <begin position="128"/>
        <end position="155"/>
    </location>
</feature>
<evidence type="ECO:0000313" key="10">
    <source>
        <dbReference type="EMBL" id="MFC3687246.1"/>
    </source>
</evidence>
<evidence type="ECO:0000256" key="9">
    <source>
        <dbReference type="SAM" id="Phobius"/>
    </source>
</evidence>
<evidence type="ECO:0000256" key="4">
    <source>
        <dbReference type="ARBA" id="ARBA00022475"/>
    </source>
</evidence>
<evidence type="ECO:0000256" key="2">
    <source>
        <dbReference type="ARBA" id="ARBA00007935"/>
    </source>
</evidence>
<reference evidence="11" key="1">
    <citation type="journal article" date="2019" name="Int. J. Syst. Evol. Microbiol.">
        <title>The Global Catalogue of Microorganisms (GCM) 10K type strain sequencing project: providing services to taxonomists for standard genome sequencing and annotation.</title>
        <authorList>
            <consortium name="The Broad Institute Genomics Platform"/>
            <consortium name="The Broad Institute Genome Sequencing Center for Infectious Disease"/>
            <person name="Wu L."/>
            <person name="Ma J."/>
        </authorList>
    </citation>
    <scope>NUCLEOTIDE SEQUENCE [LARGE SCALE GENOMIC DNA]</scope>
    <source>
        <strain evidence="11">NCAIM B.02333</strain>
    </source>
</reference>
<dbReference type="Gene3D" id="1.10.3470.10">
    <property type="entry name" value="ABC transporter involved in vitamin B12 uptake, BtuC"/>
    <property type="match status" value="1"/>
</dbReference>
<evidence type="ECO:0000256" key="1">
    <source>
        <dbReference type="ARBA" id="ARBA00004651"/>
    </source>
</evidence>
<keyword evidence="5 9" id="KW-0812">Transmembrane</keyword>
<proteinExistence type="inferred from homology"/>
<evidence type="ECO:0000256" key="5">
    <source>
        <dbReference type="ARBA" id="ARBA00022692"/>
    </source>
</evidence>
<protein>
    <submittedName>
        <fullName evidence="10">FecCD family ABC transporter permease</fullName>
    </submittedName>
</protein>
<gene>
    <name evidence="10" type="ORF">ACFOLH_02695</name>
</gene>
<evidence type="ECO:0000256" key="8">
    <source>
        <dbReference type="SAM" id="MobiDB-lite"/>
    </source>
</evidence>
<evidence type="ECO:0000256" key="7">
    <source>
        <dbReference type="ARBA" id="ARBA00023136"/>
    </source>
</evidence>
<feature type="transmembrane region" description="Helical" evidence="9">
    <location>
        <begin position="236"/>
        <end position="256"/>
    </location>
</feature>
<feature type="transmembrane region" description="Helical" evidence="9">
    <location>
        <begin position="95"/>
        <end position="116"/>
    </location>
</feature>
<dbReference type="Pfam" id="PF01032">
    <property type="entry name" value="FecCD"/>
    <property type="match status" value="1"/>
</dbReference>
<feature type="transmembrane region" description="Helical" evidence="9">
    <location>
        <begin position="40"/>
        <end position="61"/>
    </location>
</feature>
<dbReference type="SUPFAM" id="SSF81345">
    <property type="entry name" value="ABC transporter involved in vitamin B12 uptake, BtuC"/>
    <property type="match status" value="1"/>
</dbReference>
<feature type="transmembrane region" description="Helical" evidence="9">
    <location>
        <begin position="317"/>
        <end position="336"/>
    </location>
</feature>
<dbReference type="PANTHER" id="PTHR30472:SF24">
    <property type="entry name" value="FERRIC ENTEROBACTIN TRANSPORT SYSTEM PERMEASE PROTEIN FEPG"/>
    <property type="match status" value="1"/>
</dbReference>
<sequence length="373" mass="37609">MTTLTSPAAAAPAPRRPAAGPPPEALALVRRSRTTGRARAVVVSTGLALACVAVFAVSLTLGDFRLPLREVLPAVVGRGGPDADFVVTTLRLPRAVTGVLVGALFGLSGAVFQSLARNPLASPDIIGITAGSTTAAVLVIVSGTTVGGTAGALLAGVPTPVAAFAGGLVSTTLVYLLAYRGGLSAYRLVLVGIGVAAVCTSLTQWLLTRAEIYDVQQATVWLTGSLNGRGWDDVRVLAVAAAVLVPAVLALARPLRALQLGDDTARGTGVPVERTRALLVLVGVGLASSATAVAGPVSFVAFLAAPLARRLVRAPLTLVPAALAGSLLVLVADLVARTAFGTTELPVGIVTGLVGAPYLLWLLTRANRVGRTG</sequence>
<dbReference type="PANTHER" id="PTHR30472">
    <property type="entry name" value="FERRIC ENTEROBACTIN TRANSPORT SYSTEM PERMEASE PROTEIN"/>
    <property type="match status" value="1"/>
</dbReference>
<dbReference type="EMBL" id="JBHRWW010000001">
    <property type="protein sequence ID" value="MFC3687246.1"/>
    <property type="molecule type" value="Genomic_DNA"/>
</dbReference>
<name>A0ABV7WDV9_9MICO</name>
<keyword evidence="7 9" id="KW-0472">Membrane</keyword>
<feature type="transmembrane region" description="Helical" evidence="9">
    <location>
        <begin position="185"/>
        <end position="207"/>
    </location>
</feature>
<evidence type="ECO:0000256" key="3">
    <source>
        <dbReference type="ARBA" id="ARBA00022448"/>
    </source>
</evidence>
<comment type="subcellular location">
    <subcellularLocation>
        <location evidence="1">Cell membrane</location>
        <topology evidence="1">Multi-pass membrane protein</topology>
    </subcellularLocation>
</comment>
<accession>A0ABV7WDV9</accession>
<evidence type="ECO:0000256" key="6">
    <source>
        <dbReference type="ARBA" id="ARBA00022989"/>
    </source>
</evidence>
<dbReference type="CDD" id="cd06550">
    <property type="entry name" value="TM_ABC_iron-siderophores_like"/>
    <property type="match status" value="1"/>
</dbReference>
<dbReference type="InterPro" id="IPR000522">
    <property type="entry name" value="ABC_transptr_permease_BtuC"/>
</dbReference>
<feature type="compositionally biased region" description="Low complexity" evidence="8">
    <location>
        <begin position="7"/>
        <end position="18"/>
    </location>
</feature>
<organism evidence="10 11">
    <name type="scientific">Aquipuribacter hungaricus</name>
    <dbReference type="NCBI Taxonomy" id="545624"/>
    <lineage>
        <taxon>Bacteria</taxon>
        <taxon>Bacillati</taxon>
        <taxon>Actinomycetota</taxon>
        <taxon>Actinomycetes</taxon>
        <taxon>Micrococcales</taxon>
        <taxon>Intrasporangiaceae</taxon>
        <taxon>Aquipuribacter</taxon>
    </lineage>
</organism>
<feature type="transmembrane region" description="Helical" evidence="9">
    <location>
        <begin position="345"/>
        <end position="363"/>
    </location>
</feature>
<comment type="caution">
    <text evidence="10">The sequence shown here is derived from an EMBL/GenBank/DDBJ whole genome shotgun (WGS) entry which is preliminary data.</text>
</comment>
<keyword evidence="6 9" id="KW-1133">Transmembrane helix</keyword>
<evidence type="ECO:0000313" key="11">
    <source>
        <dbReference type="Proteomes" id="UP001595685"/>
    </source>
</evidence>
<feature type="transmembrane region" description="Helical" evidence="9">
    <location>
        <begin position="161"/>
        <end position="178"/>
    </location>
</feature>
<comment type="similarity">
    <text evidence="2">Belongs to the binding-protein-dependent transport system permease family. FecCD subfamily.</text>
</comment>
<keyword evidence="4" id="KW-1003">Cell membrane</keyword>
<dbReference type="Proteomes" id="UP001595685">
    <property type="component" value="Unassembled WGS sequence"/>
</dbReference>
<dbReference type="RefSeq" id="WP_340292893.1">
    <property type="nucleotide sequence ID" value="NZ_JBBEOI010000087.1"/>
</dbReference>